<evidence type="ECO:0000256" key="3">
    <source>
        <dbReference type="ARBA" id="ARBA00022840"/>
    </source>
</evidence>
<dbReference type="InterPro" id="IPR027417">
    <property type="entry name" value="P-loop_NTPase"/>
</dbReference>
<feature type="domain" description="Helicase ATP-binding" evidence="5">
    <location>
        <begin position="17"/>
        <end position="294"/>
    </location>
</feature>
<dbReference type="PROSITE" id="PS51193">
    <property type="entry name" value="HELICASE_ATP_BIND_2"/>
    <property type="match status" value="1"/>
</dbReference>
<name>A0A7H0HHM2_9BURK</name>
<dbReference type="AlphaFoldDB" id="A0A7H0HHM2"/>
<dbReference type="RefSeq" id="WP_187737019.1">
    <property type="nucleotide sequence ID" value="NZ_CP060790.1"/>
</dbReference>
<dbReference type="SMART" id="SM00491">
    <property type="entry name" value="HELICc2"/>
    <property type="match status" value="1"/>
</dbReference>
<dbReference type="EMBL" id="CP060790">
    <property type="protein sequence ID" value="QNP60038.1"/>
    <property type="molecule type" value="Genomic_DNA"/>
</dbReference>
<dbReference type="Pfam" id="PF13307">
    <property type="entry name" value="Helicase_C_2"/>
    <property type="match status" value="1"/>
</dbReference>
<keyword evidence="3" id="KW-0067">ATP-binding</keyword>
<evidence type="ECO:0000259" key="5">
    <source>
        <dbReference type="PROSITE" id="PS51193"/>
    </source>
</evidence>
<organism evidence="6 7">
    <name type="scientific">Paenacidovorax monticola</name>
    <dbReference type="NCBI Taxonomy" id="1926868"/>
    <lineage>
        <taxon>Bacteria</taxon>
        <taxon>Pseudomonadati</taxon>
        <taxon>Pseudomonadota</taxon>
        <taxon>Betaproteobacteria</taxon>
        <taxon>Burkholderiales</taxon>
        <taxon>Comamonadaceae</taxon>
        <taxon>Paenacidovorax</taxon>
    </lineage>
</organism>
<evidence type="ECO:0000313" key="7">
    <source>
        <dbReference type="Proteomes" id="UP000516057"/>
    </source>
</evidence>
<keyword evidence="7" id="KW-1185">Reference proteome</keyword>
<evidence type="ECO:0000256" key="1">
    <source>
        <dbReference type="ARBA" id="ARBA00022741"/>
    </source>
</evidence>
<proteinExistence type="inferred from homology"/>
<dbReference type="InterPro" id="IPR045028">
    <property type="entry name" value="DinG/Rad3-like"/>
</dbReference>
<accession>A0A7H0HHM2</accession>
<keyword evidence="1" id="KW-0547">Nucleotide-binding</keyword>
<dbReference type="PANTHER" id="PTHR11472:SF34">
    <property type="entry name" value="REGULATOR OF TELOMERE ELONGATION HELICASE 1"/>
    <property type="match status" value="1"/>
</dbReference>
<dbReference type="GO" id="GO:0016818">
    <property type="term" value="F:hydrolase activity, acting on acid anhydrides, in phosphorus-containing anhydrides"/>
    <property type="evidence" value="ECO:0007669"/>
    <property type="project" value="InterPro"/>
</dbReference>
<dbReference type="GO" id="GO:0006139">
    <property type="term" value="P:nucleobase-containing compound metabolic process"/>
    <property type="evidence" value="ECO:0007669"/>
    <property type="project" value="InterPro"/>
</dbReference>
<evidence type="ECO:0000256" key="4">
    <source>
        <dbReference type="ARBA" id="ARBA00038058"/>
    </source>
</evidence>
<dbReference type="GO" id="GO:0003678">
    <property type="term" value="F:DNA helicase activity"/>
    <property type="evidence" value="ECO:0007669"/>
    <property type="project" value="TreeGrafter"/>
</dbReference>
<dbReference type="PANTHER" id="PTHR11472">
    <property type="entry name" value="DNA REPAIR DEAD HELICASE RAD3/XP-D SUBFAMILY MEMBER"/>
    <property type="match status" value="1"/>
</dbReference>
<dbReference type="GO" id="GO:0003676">
    <property type="term" value="F:nucleic acid binding"/>
    <property type="evidence" value="ECO:0007669"/>
    <property type="project" value="InterPro"/>
</dbReference>
<dbReference type="GO" id="GO:0005524">
    <property type="term" value="F:ATP binding"/>
    <property type="evidence" value="ECO:0007669"/>
    <property type="project" value="UniProtKB-KW"/>
</dbReference>
<keyword evidence="6" id="KW-0347">Helicase</keyword>
<gene>
    <name evidence="6" type="ORF">H9L24_03645</name>
</gene>
<reference evidence="6 7" key="1">
    <citation type="submission" date="2020-08" db="EMBL/GenBank/DDBJ databases">
        <title>Genome sequence of Acidovorax monticola KACC 19171T.</title>
        <authorList>
            <person name="Hyun D.-W."/>
            <person name="Bae J.-W."/>
        </authorList>
    </citation>
    <scope>NUCLEOTIDE SEQUENCE [LARGE SCALE GENOMIC DNA]</scope>
    <source>
        <strain evidence="6 7">KACC 19171</strain>
    </source>
</reference>
<evidence type="ECO:0000256" key="2">
    <source>
        <dbReference type="ARBA" id="ARBA00022801"/>
    </source>
</evidence>
<dbReference type="InterPro" id="IPR006555">
    <property type="entry name" value="ATP-dep_Helicase_C"/>
</dbReference>
<comment type="similarity">
    <text evidence="4">Belongs to the helicase family. DinG subfamily.</text>
</comment>
<dbReference type="KEGG" id="amon:H9L24_03645"/>
<dbReference type="SUPFAM" id="SSF52540">
    <property type="entry name" value="P-loop containing nucleoside triphosphate hydrolases"/>
    <property type="match status" value="2"/>
</dbReference>
<dbReference type="Proteomes" id="UP000516057">
    <property type="component" value="Chromosome"/>
</dbReference>
<keyword evidence="2" id="KW-0378">Hydrolase</keyword>
<protein>
    <submittedName>
        <fullName evidence="6">ATP-dependent DNA helicase</fullName>
    </submittedName>
</protein>
<dbReference type="InterPro" id="IPR014013">
    <property type="entry name" value="Helic_SF1/SF2_ATP-bd_DinG/Rad3"/>
</dbReference>
<sequence length="675" mass="71893">MTPLAAAVEAAFAPQGPLARADEHFRPRSGQTAMALAVARTIGQGGVLVAEAGTGVGKTFSYLVPALLSGERLLVSTATKALQDQLHARDLPRLLGALGLPLRSALLKGRASYLCLHRLEHARQGGAAHDPQVLRALALVETWARGTRSGDLAELPGLDERSPVIPLVTSTRENCLGTPCPHWNACHVNQARKEAMAADVVVVNHHLFFADLAVRESGMAELLPTVRVVVFDEAHQLNETGVQFLGLQTGTGALIAYARDVLRTGLEAARGFADWLILSGNLERATRDLRLTAGRHAPGSRLPWPGREPQGVSAVAWQPALDAVAHACHALVSALDGVQEMAPDLARLRVRGAELMERMAGFTRPCGPDAVRWLDIGTQLRFVESPLDIAQTVRSRLLGVGEGTTGEAVAPRRAWIFTSATLGDDAGLRWFTEPCGLEDAEILRVDSPFDYARQSALYVPRGMPHPADPAHSLQVAALAGEAAGRLGGRTLVLTTTLKALHAIGAALQQRLQGAGIEVLVQGQWPKHRLLERFRQGSAAGRAGCVLVASASFWEGVDVPGDALQLVVIDKLPFPPPGDPLVDARSQRLEAAGRSAFRDYALPEATVALKQGAGRLIRHESDRGILVVCDPRLLGMGYGKRLLAALPPMRRLADGGAFDAALEALTRTSTTDCSAP</sequence>
<dbReference type="Gene3D" id="3.40.50.300">
    <property type="entry name" value="P-loop containing nucleotide triphosphate hydrolases"/>
    <property type="match status" value="2"/>
</dbReference>
<evidence type="ECO:0000313" key="6">
    <source>
        <dbReference type="EMBL" id="QNP60038.1"/>
    </source>
</evidence>